<dbReference type="SUPFAM" id="SSF51735">
    <property type="entry name" value="NAD(P)-binding Rossmann-fold domains"/>
    <property type="match status" value="1"/>
</dbReference>
<feature type="domain" description="Gfo/Idh/MocA-like oxidoreductase N-terminal" evidence="1">
    <location>
        <begin position="5"/>
        <end position="120"/>
    </location>
</feature>
<dbReference type="AlphaFoldDB" id="A0A0R2P5B4"/>
<dbReference type="Gene3D" id="3.30.360.10">
    <property type="entry name" value="Dihydrodipicolinate Reductase, domain 2"/>
    <property type="match status" value="1"/>
</dbReference>
<dbReference type="InterPro" id="IPR036291">
    <property type="entry name" value="NAD(P)-bd_dom_sf"/>
</dbReference>
<feature type="domain" description="GFO/IDH/MocA-like oxidoreductase" evidence="2">
    <location>
        <begin position="130"/>
        <end position="258"/>
    </location>
</feature>
<evidence type="ECO:0000259" key="2">
    <source>
        <dbReference type="Pfam" id="PF22725"/>
    </source>
</evidence>
<dbReference type="Pfam" id="PF22725">
    <property type="entry name" value="GFO_IDH_MocA_C3"/>
    <property type="match status" value="1"/>
</dbReference>
<dbReference type="InterPro" id="IPR051450">
    <property type="entry name" value="Gfo/Idh/MocA_Oxidoreductases"/>
</dbReference>
<dbReference type="Pfam" id="PF01408">
    <property type="entry name" value="GFO_IDH_MocA"/>
    <property type="match status" value="1"/>
</dbReference>
<dbReference type="InterPro" id="IPR055170">
    <property type="entry name" value="GFO_IDH_MocA-like_dom"/>
</dbReference>
<evidence type="ECO:0008006" key="5">
    <source>
        <dbReference type="Google" id="ProtNLM"/>
    </source>
</evidence>
<proteinExistence type="predicted"/>
<accession>A0A0R2P5B4</accession>
<comment type="caution">
    <text evidence="3">The sequence shown here is derived from an EMBL/GenBank/DDBJ whole genome shotgun (WGS) entry which is preliminary data.</text>
</comment>
<reference evidence="3 4" key="1">
    <citation type="submission" date="2015-10" db="EMBL/GenBank/DDBJ databases">
        <title>Metagenome-Assembled Genomes uncover a global brackish microbiome.</title>
        <authorList>
            <person name="Hugerth L.W."/>
            <person name="Larsson J."/>
            <person name="Alneberg J."/>
            <person name="Lindh M.V."/>
            <person name="Legrand C."/>
            <person name="Pinhassi J."/>
            <person name="Andersson A.F."/>
        </authorList>
    </citation>
    <scope>NUCLEOTIDE SEQUENCE [LARGE SCALE GENOMIC DNA]</scope>
    <source>
        <strain evidence="3">BACL2 MAG-121001-bin67</strain>
    </source>
</reference>
<dbReference type="PANTHER" id="PTHR43377">
    <property type="entry name" value="BILIVERDIN REDUCTASE A"/>
    <property type="match status" value="1"/>
</dbReference>
<dbReference type="InterPro" id="IPR000683">
    <property type="entry name" value="Gfo/Idh/MocA-like_OxRdtase_N"/>
</dbReference>
<dbReference type="GO" id="GO:0000166">
    <property type="term" value="F:nucleotide binding"/>
    <property type="evidence" value="ECO:0007669"/>
    <property type="project" value="InterPro"/>
</dbReference>
<dbReference type="Gene3D" id="3.40.50.720">
    <property type="entry name" value="NAD(P)-binding Rossmann-like Domain"/>
    <property type="match status" value="1"/>
</dbReference>
<gene>
    <name evidence="3" type="ORF">ABR64_04200</name>
</gene>
<evidence type="ECO:0000313" key="3">
    <source>
        <dbReference type="EMBL" id="KRO33285.1"/>
    </source>
</evidence>
<sequence>MQTYRFGIIGSGYMGRTHAEAIHRVPGAELVAVAGGSRASALSKDYKVDHEQDIKQLLVREDIDAVVITTPHSFHFEETMSALENGKHVLVEKPMATDKTHCDQMIALSLKNNLALGVGYHQRFRVNNYKARELVKQGVIGQITTIQVSMPTFAGAMKSGGFGGDWKWWNDPKSLGHILNSAPHAVDLLRWFMNAEVTTVSAFSKTLTPGIVVEDTTMALLEFSNGAICSLFSSRALPAPAFIGEEYRIRIMGTKGLIDLDPYGELKLSDVNGWHTVSQQPSVGHEGANSAFSDVRMQAYSDQICSLIDLIEGKSCTIGKGEDGRAAVEACLAILKSSSQKSWVSI</sequence>
<protein>
    <recommendedName>
        <fullName evidence="5">Dehydrogenase</fullName>
    </recommendedName>
</protein>
<name>A0A0R2P5B4_9ACTN</name>
<dbReference type="SUPFAM" id="SSF55347">
    <property type="entry name" value="Glyceraldehyde-3-phosphate dehydrogenase-like, C-terminal domain"/>
    <property type="match status" value="1"/>
</dbReference>
<dbReference type="EMBL" id="LIAW01000005">
    <property type="protein sequence ID" value="KRO33285.1"/>
    <property type="molecule type" value="Genomic_DNA"/>
</dbReference>
<dbReference type="Proteomes" id="UP000053349">
    <property type="component" value="Unassembled WGS sequence"/>
</dbReference>
<evidence type="ECO:0000313" key="4">
    <source>
        <dbReference type="Proteomes" id="UP000053349"/>
    </source>
</evidence>
<evidence type="ECO:0000259" key="1">
    <source>
        <dbReference type="Pfam" id="PF01408"/>
    </source>
</evidence>
<organism evidence="3 4">
    <name type="scientific">Actinobacteria bacterium BACL2 MAG-121001-bin67</name>
    <dbReference type="NCBI Taxonomy" id="1655572"/>
    <lineage>
        <taxon>Bacteria</taxon>
        <taxon>Bacillati</taxon>
        <taxon>Actinomycetota</taxon>
        <taxon>Actinomycetes</taxon>
        <taxon>Actinomycetes incertae sedis</taxon>
        <taxon>ac1 cluster</taxon>
    </lineage>
</organism>
<dbReference type="PANTHER" id="PTHR43377:SF1">
    <property type="entry name" value="BILIVERDIN REDUCTASE A"/>
    <property type="match status" value="1"/>
</dbReference>